<evidence type="ECO:0000313" key="2">
    <source>
        <dbReference type="EMBL" id="KAF7785159.1"/>
    </source>
</evidence>
<name>A0A8H7FCC2_AGABI</name>
<dbReference type="GO" id="GO:0006310">
    <property type="term" value="P:DNA recombination"/>
    <property type="evidence" value="ECO:0007669"/>
    <property type="project" value="UniProtKB-KW"/>
</dbReference>
<dbReference type="EMBL" id="JABXXO010000001">
    <property type="protein sequence ID" value="KAF7785159.1"/>
    <property type="molecule type" value="Genomic_DNA"/>
</dbReference>
<sequence length="159" mass="18382">MTYSNERPLDCPRKMVQRTSLTLTTTSVHFLLPYHKADHFYKGNSVLIHSNPTPANPVKAMREYIRLCNHYFPHHTDLWIRSNGSRPRRKWFLDRLRVFTPSNVAGHSLRAGGATALAEHGVRLDIIQAIGRWSSDAFRIYIRLHPTLLHASVKQHPRP</sequence>
<protein>
    <recommendedName>
        <fullName evidence="4">Tyr recombinase domain-containing protein</fullName>
    </recommendedName>
</protein>
<evidence type="ECO:0000256" key="1">
    <source>
        <dbReference type="ARBA" id="ARBA00023172"/>
    </source>
</evidence>
<organism evidence="2 3">
    <name type="scientific">Agaricus bisporus var. burnettii</name>
    <dbReference type="NCBI Taxonomy" id="192524"/>
    <lineage>
        <taxon>Eukaryota</taxon>
        <taxon>Fungi</taxon>
        <taxon>Dikarya</taxon>
        <taxon>Basidiomycota</taxon>
        <taxon>Agaricomycotina</taxon>
        <taxon>Agaricomycetes</taxon>
        <taxon>Agaricomycetidae</taxon>
        <taxon>Agaricales</taxon>
        <taxon>Agaricineae</taxon>
        <taxon>Agaricaceae</taxon>
        <taxon>Agaricus</taxon>
    </lineage>
</organism>
<gene>
    <name evidence="2" type="ORF">Agabi119p4_1324</name>
</gene>
<dbReference type="SUPFAM" id="SSF56349">
    <property type="entry name" value="DNA breaking-rejoining enzymes"/>
    <property type="match status" value="1"/>
</dbReference>
<accession>A0A8H7FCC2</accession>
<comment type="caution">
    <text evidence="2">The sequence shown here is derived from an EMBL/GenBank/DDBJ whole genome shotgun (WGS) entry which is preliminary data.</text>
</comment>
<dbReference type="Gene3D" id="1.10.443.10">
    <property type="entry name" value="Intergrase catalytic core"/>
    <property type="match status" value="1"/>
</dbReference>
<dbReference type="InterPro" id="IPR013762">
    <property type="entry name" value="Integrase-like_cat_sf"/>
</dbReference>
<dbReference type="Proteomes" id="UP000629468">
    <property type="component" value="Unassembled WGS sequence"/>
</dbReference>
<dbReference type="InterPro" id="IPR052925">
    <property type="entry name" value="Phage_Integrase-like_Recomb"/>
</dbReference>
<dbReference type="AlphaFoldDB" id="A0A8H7FCC2"/>
<dbReference type="GO" id="GO:0003677">
    <property type="term" value="F:DNA binding"/>
    <property type="evidence" value="ECO:0007669"/>
    <property type="project" value="InterPro"/>
</dbReference>
<dbReference type="PANTHER" id="PTHR34605:SF3">
    <property type="entry name" value="P CELL-TYPE AGGLUTINATION PROTEIN MAP4-LIKE-RELATED"/>
    <property type="match status" value="1"/>
</dbReference>
<reference evidence="2 3" key="1">
    <citation type="journal article" name="Sci. Rep.">
        <title>Telomere-to-telomere assembled and centromere annotated genomes of the two main subspecies of the button mushroom Agaricus bisporus reveal especially polymorphic chromosome ends.</title>
        <authorList>
            <person name="Sonnenberg A.S.M."/>
            <person name="Sedaghat-Telgerd N."/>
            <person name="Lavrijssen B."/>
            <person name="Ohm R.A."/>
            <person name="Hendrickx P.M."/>
            <person name="Scholtmeijer K."/>
            <person name="Baars J.J.P."/>
            <person name="van Peer A."/>
        </authorList>
    </citation>
    <scope>NUCLEOTIDE SEQUENCE [LARGE SCALE GENOMIC DNA]</scope>
    <source>
        <strain evidence="2 3">H119_p4</strain>
    </source>
</reference>
<dbReference type="GO" id="GO:0015074">
    <property type="term" value="P:DNA integration"/>
    <property type="evidence" value="ECO:0007669"/>
    <property type="project" value="InterPro"/>
</dbReference>
<evidence type="ECO:0008006" key="4">
    <source>
        <dbReference type="Google" id="ProtNLM"/>
    </source>
</evidence>
<proteinExistence type="predicted"/>
<dbReference type="InterPro" id="IPR011010">
    <property type="entry name" value="DNA_brk_join_enz"/>
</dbReference>
<keyword evidence="1" id="KW-0233">DNA recombination</keyword>
<dbReference type="PANTHER" id="PTHR34605">
    <property type="entry name" value="PHAGE_INTEGRASE DOMAIN-CONTAINING PROTEIN"/>
    <property type="match status" value="1"/>
</dbReference>
<evidence type="ECO:0000313" key="3">
    <source>
        <dbReference type="Proteomes" id="UP000629468"/>
    </source>
</evidence>